<accession>A0A2N0ZBV9</accession>
<dbReference type="RefSeq" id="WP_066196542.1">
    <property type="nucleotide sequence ID" value="NZ_JAFDQP010000006.1"/>
</dbReference>
<dbReference type="EMBL" id="PISD01000053">
    <property type="protein sequence ID" value="PKG26979.1"/>
    <property type="molecule type" value="Genomic_DNA"/>
</dbReference>
<reference evidence="1 2" key="1">
    <citation type="journal article" date="2010" name="Int. J. Syst. Evol. Microbiol.">
        <title>Bacillus horneckiae sp. nov., isolated from a spacecraft-assembly clean room.</title>
        <authorList>
            <person name="Vaishampayan P."/>
            <person name="Probst A."/>
            <person name="Krishnamurthi S."/>
            <person name="Ghosh S."/>
            <person name="Osman S."/>
            <person name="McDowall A."/>
            <person name="Ruckmani A."/>
            <person name="Mayilraj S."/>
            <person name="Venkateswaran K."/>
        </authorList>
    </citation>
    <scope>NUCLEOTIDE SEQUENCE [LARGE SCALE GENOMIC DNA]</scope>
    <source>
        <strain evidence="2">1PO1SC</strain>
    </source>
</reference>
<sequence length="86" mass="10157">MKTKTLKLVNNWNITLHEKYSLFVDVESQNKFSIIDSENDGLAIFSVEENFVEFHQSAYNFNHKIDFSTRTVIIDHKPYDEEEENA</sequence>
<evidence type="ECO:0000313" key="2">
    <source>
        <dbReference type="Proteomes" id="UP000233343"/>
    </source>
</evidence>
<protein>
    <submittedName>
        <fullName evidence="1">Uncharacterized protein</fullName>
    </submittedName>
</protein>
<name>A0A2N0ZBV9_9BACI</name>
<dbReference type="AlphaFoldDB" id="A0A2N0ZBV9"/>
<dbReference type="Proteomes" id="UP000233343">
    <property type="component" value="Unassembled WGS sequence"/>
</dbReference>
<organism evidence="1 2">
    <name type="scientific">Cytobacillus horneckiae</name>
    <dbReference type="NCBI Taxonomy" id="549687"/>
    <lineage>
        <taxon>Bacteria</taxon>
        <taxon>Bacillati</taxon>
        <taxon>Bacillota</taxon>
        <taxon>Bacilli</taxon>
        <taxon>Bacillales</taxon>
        <taxon>Bacillaceae</taxon>
        <taxon>Cytobacillus</taxon>
    </lineage>
</organism>
<evidence type="ECO:0000313" key="1">
    <source>
        <dbReference type="EMBL" id="PKG26979.1"/>
    </source>
</evidence>
<proteinExistence type="predicted"/>
<gene>
    <name evidence="1" type="ORF">CWS20_21275</name>
</gene>
<comment type="caution">
    <text evidence="1">The sequence shown here is derived from an EMBL/GenBank/DDBJ whole genome shotgun (WGS) entry which is preliminary data.</text>
</comment>
<keyword evidence="2" id="KW-1185">Reference proteome</keyword>